<feature type="binding site" evidence="7">
    <location>
        <position position="151"/>
    </location>
    <ligand>
        <name>ATP</name>
        <dbReference type="ChEBI" id="CHEBI:30616"/>
    </ligand>
</feature>
<comment type="caution">
    <text evidence="8">The sequence shown here is derived from an EMBL/GenBank/DDBJ whole genome shotgun (WGS) entry which is preliminary data.</text>
</comment>
<dbReference type="PANTHER" id="PTHR21087:SF16">
    <property type="entry name" value="SHIKIMATE KINASE 1, CHLOROPLASTIC"/>
    <property type="match status" value="1"/>
</dbReference>
<comment type="subunit">
    <text evidence="7">Monomer.</text>
</comment>
<sequence>MKKVYLIGYMGSGKSAIGKRLSFSTRLPFYDMDTEIEKRLGMTIPEIFEKHGEAYFREKETEFLRTFRNENCIIATGGGVAMRRENRELMRSSGLVFYLNAPFRDIWRRISTDRNRPIVQRSTRIELEQLYNERLPHYLKAAHFKVETENRTLRQVTEYLAFQIGRLKGDI</sequence>
<comment type="catalytic activity">
    <reaction evidence="7">
        <text>shikimate + ATP = 3-phosphoshikimate + ADP + H(+)</text>
        <dbReference type="Rhea" id="RHEA:13121"/>
        <dbReference type="ChEBI" id="CHEBI:15378"/>
        <dbReference type="ChEBI" id="CHEBI:30616"/>
        <dbReference type="ChEBI" id="CHEBI:36208"/>
        <dbReference type="ChEBI" id="CHEBI:145989"/>
        <dbReference type="ChEBI" id="CHEBI:456216"/>
        <dbReference type="EC" id="2.7.1.71"/>
    </reaction>
</comment>
<feature type="binding site" evidence="7">
    <location>
        <position position="33"/>
    </location>
    <ligand>
        <name>substrate</name>
    </ligand>
</feature>
<protein>
    <recommendedName>
        <fullName evidence="7">Shikimate kinase</fullName>
        <shortName evidence="7">SK</shortName>
        <ecNumber evidence="7">2.7.1.71</ecNumber>
    </recommendedName>
</protein>
<evidence type="ECO:0000256" key="7">
    <source>
        <dbReference type="HAMAP-Rule" id="MF_00109"/>
    </source>
</evidence>
<dbReference type="InterPro" id="IPR027417">
    <property type="entry name" value="P-loop_NTPase"/>
</dbReference>
<comment type="subcellular location">
    <subcellularLocation>
        <location evidence="7">Cytoplasm</location>
    </subcellularLocation>
</comment>
<dbReference type="Gene3D" id="3.40.50.300">
    <property type="entry name" value="P-loop containing nucleotide triphosphate hydrolases"/>
    <property type="match status" value="1"/>
</dbReference>
<dbReference type="PRINTS" id="PR01100">
    <property type="entry name" value="SHIKIMTKNASE"/>
</dbReference>
<feature type="binding site" evidence="7">
    <location>
        <position position="15"/>
    </location>
    <ligand>
        <name>Mg(2+)</name>
        <dbReference type="ChEBI" id="CHEBI:18420"/>
    </ligand>
</feature>
<dbReference type="CDD" id="cd00464">
    <property type="entry name" value="SK"/>
    <property type="match status" value="1"/>
</dbReference>
<keyword evidence="6 7" id="KW-0057">Aromatic amino acid biosynthesis</keyword>
<evidence type="ECO:0000256" key="1">
    <source>
        <dbReference type="ARBA" id="ARBA00022605"/>
    </source>
</evidence>
<feature type="binding site" evidence="7">
    <location>
        <position position="116"/>
    </location>
    <ligand>
        <name>ATP</name>
        <dbReference type="ChEBI" id="CHEBI:30616"/>
    </ligand>
</feature>
<dbReference type="SUPFAM" id="SSF52540">
    <property type="entry name" value="P-loop containing nucleoside triphosphate hydrolases"/>
    <property type="match status" value="1"/>
</dbReference>
<evidence type="ECO:0000256" key="4">
    <source>
        <dbReference type="ARBA" id="ARBA00022777"/>
    </source>
</evidence>
<comment type="cofactor">
    <cofactor evidence="7">
        <name>Mg(2+)</name>
        <dbReference type="ChEBI" id="CHEBI:18420"/>
    </cofactor>
    <text evidence="7">Binds 1 Mg(2+) ion per subunit.</text>
</comment>
<organism evidence="8 9">
    <name type="scientific">Sporosarcina siberiensis</name>
    <dbReference type="NCBI Taxonomy" id="1365606"/>
    <lineage>
        <taxon>Bacteria</taxon>
        <taxon>Bacillati</taxon>
        <taxon>Bacillota</taxon>
        <taxon>Bacilli</taxon>
        <taxon>Bacillales</taxon>
        <taxon>Caryophanaceae</taxon>
        <taxon>Sporosarcina</taxon>
    </lineage>
</organism>
<feature type="binding site" evidence="7">
    <location>
        <position position="134"/>
    </location>
    <ligand>
        <name>substrate</name>
    </ligand>
</feature>
<keyword evidence="1 7" id="KW-0028">Amino-acid biosynthesis</keyword>
<comment type="pathway">
    <text evidence="7">Metabolic intermediate biosynthesis; chorismate biosynthesis; chorismate from D-erythrose 4-phosphate and phosphoenolpyruvate: step 5/7.</text>
</comment>
<keyword evidence="7" id="KW-0963">Cytoplasm</keyword>
<dbReference type="Proteomes" id="UP001597218">
    <property type="component" value="Unassembled WGS sequence"/>
</dbReference>
<dbReference type="InterPro" id="IPR031322">
    <property type="entry name" value="Shikimate/glucono_kinase"/>
</dbReference>
<feature type="binding site" evidence="7">
    <location>
        <position position="57"/>
    </location>
    <ligand>
        <name>substrate</name>
    </ligand>
</feature>
<accession>A0ABW4SD51</accession>
<dbReference type="PANTHER" id="PTHR21087">
    <property type="entry name" value="SHIKIMATE KINASE"/>
    <property type="match status" value="1"/>
</dbReference>
<evidence type="ECO:0000256" key="3">
    <source>
        <dbReference type="ARBA" id="ARBA00022741"/>
    </source>
</evidence>
<comment type="function">
    <text evidence="7">Catalyzes the specific phosphorylation of the 3-hydroxyl group of shikimic acid using ATP as a cosubstrate.</text>
</comment>
<dbReference type="GO" id="GO:0016301">
    <property type="term" value="F:kinase activity"/>
    <property type="evidence" value="ECO:0007669"/>
    <property type="project" value="UniProtKB-KW"/>
</dbReference>
<keyword evidence="5 7" id="KW-0067">ATP-binding</keyword>
<evidence type="ECO:0000256" key="5">
    <source>
        <dbReference type="ARBA" id="ARBA00022840"/>
    </source>
</evidence>
<reference evidence="9" key="1">
    <citation type="journal article" date="2019" name="Int. J. Syst. Evol. Microbiol.">
        <title>The Global Catalogue of Microorganisms (GCM) 10K type strain sequencing project: providing services to taxonomists for standard genome sequencing and annotation.</title>
        <authorList>
            <consortium name="The Broad Institute Genomics Platform"/>
            <consortium name="The Broad Institute Genome Sequencing Center for Infectious Disease"/>
            <person name="Wu L."/>
            <person name="Ma J."/>
        </authorList>
    </citation>
    <scope>NUCLEOTIDE SEQUENCE [LARGE SCALE GENOMIC DNA]</scope>
    <source>
        <strain evidence="9">CGMCC 4.7177</strain>
    </source>
</reference>
<gene>
    <name evidence="7" type="primary">aroK</name>
    <name evidence="8" type="ORF">ACFSFY_00615</name>
</gene>
<dbReference type="Pfam" id="PF01202">
    <property type="entry name" value="SKI"/>
    <property type="match status" value="1"/>
</dbReference>
<evidence type="ECO:0000313" key="8">
    <source>
        <dbReference type="EMBL" id="MFD1926576.1"/>
    </source>
</evidence>
<feature type="binding site" evidence="7">
    <location>
        <position position="78"/>
    </location>
    <ligand>
        <name>substrate</name>
    </ligand>
</feature>
<keyword evidence="9" id="KW-1185">Reference proteome</keyword>
<evidence type="ECO:0000256" key="2">
    <source>
        <dbReference type="ARBA" id="ARBA00022679"/>
    </source>
</evidence>
<evidence type="ECO:0000313" key="9">
    <source>
        <dbReference type="Proteomes" id="UP001597218"/>
    </source>
</evidence>
<keyword evidence="3 7" id="KW-0547">Nucleotide-binding</keyword>
<proteinExistence type="inferred from homology"/>
<dbReference type="EC" id="2.7.1.71" evidence="7"/>
<name>A0ABW4SD51_9BACL</name>
<dbReference type="RefSeq" id="WP_381535229.1">
    <property type="nucleotide sequence ID" value="NZ_JBHUGI010000002.1"/>
</dbReference>
<keyword evidence="7" id="KW-0479">Metal-binding</keyword>
<keyword evidence="7" id="KW-0460">Magnesium</keyword>
<feature type="binding site" evidence="7">
    <location>
        <begin position="11"/>
        <end position="16"/>
    </location>
    <ligand>
        <name>ATP</name>
        <dbReference type="ChEBI" id="CHEBI:30616"/>
    </ligand>
</feature>
<keyword evidence="2 7" id="KW-0808">Transferase</keyword>
<keyword evidence="4 7" id="KW-0418">Kinase</keyword>
<evidence type="ECO:0000256" key="6">
    <source>
        <dbReference type="ARBA" id="ARBA00023141"/>
    </source>
</evidence>
<comment type="similarity">
    <text evidence="7">Belongs to the shikimate kinase family.</text>
</comment>
<dbReference type="HAMAP" id="MF_00109">
    <property type="entry name" value="Shikimate_kinase"/>
    <property type="match status" value="1"/>
</dbReference>
<dbReference type="EMBL" id="JBHUGI010000002">
    <property type="protein sequence ID" value="MFD1926576.1"/>
    <property type="molecule type" value="Genomic_DNA"/>
</dbReference>
<dbReference type="InterPro" id="IPR000623">
    <property type="entry name" value="Shikimate_kinase/TSH1"/>
</dbReference>